<keyword evidence="3" id="KW-0731">Sigma factor</keyword>
<dbReference type="InterPro" id="IPR036388">
    <property type="entry name" value="WH-like_DNA-bd_sf"/>
</dbReference>
<keyword evidence="5" id="KW-0804">Transcription</keyword>
<name>A0ABS9YSZ8_9MYCO</name>
<dbReference type="Pfam" id="PF04542">
    <property type="entry name" value="Sigma70_r2"/>
    <property type="match status" value="1"/>
</dbReference>
<keyword evidence="2" id="KW-0805">Transcription regulation</keyword>
<evidence type="ECO:0000256" key="3">
    <source>
        <dbReference type="ARBA" id="ARBA00023082"/>
    </source>
</evidence>
<comment type="caution">
    <text evidence="8">The sequence shown here is derived from an EMBL/GenBank/DDBJ whole genome shotgun (WGS) entry which is preliminary data.</text>
</comment>
<feature type="domain" description="RNA polymerase sigma-70 region 2" evidence="6">
    <location>
        <begin position="89"/>
        <end position="154"/>
    </location>
</feature>
<dbReference type="InterPro" id="IPR014284">
    <property type="entry name" value="RNA_pol_sigma-70_dom"/>
</dbReference>
<dbReference type="SUPFAM" id="SSF88946">
    <property type="entry name" value="Sigma2 domain of RNA polymerase sigma factors"/>
    <property type="match status" value="1"/>
</dbReference>
<evidence type="ECO:0000259" key="6">
    <source>
        <dbReference type="Pfam" id="PF04542"/>
    </source>
</evidence>
<sequence>MRGMVLIISSSIRNRLDLAGVHIGGASVQTPQCRAVLQPEVTNFVERGFETPATAGAARLRTVIDDRWATDEDLIAALRAGDKDAFRALVDTLHAPLVRLARMYVSAATAEDAVQDTWVSVVRSIGSFEGRASLKTWVFRVMLNRVRTLARRESTTVPFAVAGFESDSRPSVDPRRLVHPDLGAHHWVGVPARWDLLPEQRLMSAEVRSVIADALQKVPNAQREVLTMRDIEGWSSEETCDALGISAVNQRVLLHRGRASLRVVLEDYLND</sequence>
<keyword evidence="4" id="KW-0238">DNA-binding</keyword>
<evidence type="ECO:0000256" key="5">
    <source>
        <dbReference type="ARBA" id="ARBA00023163"/>
    </source>
</evidence>
<keyword evidence="9" id="KW-1185">Reference proteome</keyword>
<dbReference type="EMBL" id="JAIVFL010000001">
    <property type="protein sequence ID" value="MCI4674316.1"/>
    <property type="molecule type" value="Genomic_DNA"/>
</dbReference>
<dbReference type="InterPro" id="IPR013249">
    <property type="entry name" value="RNA_pol_sigma70_r4_t2"/>
</dbReference>
<accession>A0ABS9YSZ8</accession>
<dbReference type="InterPro" id="IPR013324">
    <property type="entry name" value="RNA_pol_sigma_r3/r4-like"/>
</dbReference>
<evidence type="ECO:0000313" key="9">
    <source>
        <dbReference type="Proteomes" id="UP001139068"/>
    </source>
</evidence>
<dbReference type="RefSeq" id="WP_243070762.1">
    <property type="nucleotide sequence ID" value="NZ_JAIVFL010000001.1"/>
</dbReference>
<evidence type="ECO:0000313" key="8">
    <source>
        <dbReference type="EMBL" id="MCI4674316.1"/>
    </source>
</evidence>
<dbReference type="InterPro" id="IPR039425">
    <property type="entry name" value="RNA_pol_sigma-70-like"/>
</dbReference>
<dbReference type="Proteomes" id="UP001139068">
    <property type="component" value="Unassembled WGS sequence"/>
</dbReference>
<organism evidence="8 9">
    <name type="scientific">Candidatus Mycolicibacterium alkanivorans</name>
    <dbReference type="NCBI Taxonomy" id="2954114"/>
    <lineage>
        <taxon>Bacteria</taxon>
        <taxon>Bacillati</taxon>
        <taxon>Actinomycetota</taxon>
        <taxon>Actinomycetes</taxon>
        <taxon>Mycobacteriales</taxon>
        <taxon>Mycobacteriaceae</taxon>
        <taxon>Mycolicibacterium</taxon>
    </lineage>
</organism>
<gene>
    <name evidence="8" type="ORF">K9U37_04965</name>
</gene>
<evidence type="ECO:0000256" key="4">
    <source>
        <dbReference type="ARBA" id="ARBA00023125"/>
    </source>
</evidence>
<dbReference type="SUPFAM" id="SSF88659">
    <property type="entry name" value="Sigma3 and sigma4 domains of RNA polymerase sigma factors"/>
    <property type="match status" value="1"/>
</dbReference>
<dbReference type="InterPro" id="IPR013325">
    <property type="entry name" value="RNA_pol_sigma_r2"/>
</dbReference>
<dbReference type="Gene3D" id="1.10.1740.10">
    <property type="match status" value="1"/>
</dbReference>
<dbReference type="CDD" id="cd06171">
    <property type="entry name" value="Sigma70_r4"/>
    <property type="match status" value="1"/>
</dbReference>
<reference evidence="8" key="1">
    <citation type="journal article" date="2022" name="ISME J.">
        <title>Identification of active gaseous-alkane degraders at natural gas seeps.</title>
        <authorList>
            <person name="Farhan Ul Haque M."/>
            <person name="Hernandez M."/>
            <person name="Crombie A.T."/>
            <person name="Murrell J.C."/>
        </authorList>
    </citation>
    <scope>NUCLEOTIDE SEQUENCE</scope>
    <source>
        <strain evidence="8">ANDR5</strain>
    </source>
</reference>
<evidence type="ECO:0000256" key="1">
    <source>
        <dbReference type="ARBA" id="ARBA00010641"/>
    </source>
</evidence>
<comment type="similarity">
    <text evidence="1">Belongs to the sigma-70 factor family. ECF subfamily.</text>
</comment>
<proteinExistence type="inferred from homology"/>
<evidence type="ECO:0000259" key="7">
    <source>
        <dbReference type="Pfam" id="PF08281"/>
    </source>
</evidence>
<dbReference type="PANTHER" id="PTHR43133:SF8">
    <property type="entry name" value="RNA POLYMERASE SIGMA FACTOR HI_1459-RELATED"/>
    <property type="match status" value="1"/>
</dbReference>
<dbReference type="Pfam" id="PF08281">
    <property type="entry name" value="Sigma70_r4_2"/>
    <property type="match status" value="1"/>
</dbReference>
<dbReference type="Gene3D" id="1.10.10.10">
    <property type="entry name" value="Winged helix-like DNA-binding domain superfamily/Winged helix DNA-binding domain"/>
    <property type="match status" value="1"/>
</dbReference>
<evidence type="ECO:0000256" key="2">
    <source>
        <dbReference type="ARBA" id="ARBA00023015"/>
    </source>
</evidence>
<feature type="domain" description="RNA polymerase sigma factor 70 region 4 type 2" evidence="7">
    <location>
        <begin position="211"/>
        <end position="261"/>
    </location>
</feature>
<dbReference type="PANTHER" id="PTHR43133">
    <property type="entry name" value="RNA POLYMERASE ECF-TYPE SIGMA FACTO"/>
    <property type="match status" value="1"/>
</dbReference>
<dbReference type="NCBIfam" id="TIGR02937">
    <property type="entry name" value="sigma70-ECF"/>
    <property type="match status" value="1"/>
</dbReference>
<protein>
    <submittedName>
        <fullName evidence="8">RNA polymerase sigma factor</fullName>
    </submittedName>
</protein>
<dbReference type="InterPro" id="IPR007627">
    <property type="entry name" value="RNA_pol_sigma70_r2"/>
</dbReference>